<evidence type="ECO:0000313" key="1">
    <source>
        <dbReference type="EMBL" id="AMW36182.1"/>
    </source>
</evidence>
<organism evidence="1 2">
    <name type="scientific">Xanthomonas phage XAJ2</name>
    <dbReference type="NCBI Taxonomy" id="1775249"/>
    <lineage>
        <taxon>Viruses</taxon>
        <taxon>Duplodnaviria</taxon>
        <taxon>Heunggongvirae</taxon>
        <taxon>Uroviricota</taxon>
        <taxon>Caudoviricetes</taxon>
        <taxon>Caudoviricetes incertae sedis</taxon>
        <taxon>Xajduovirus</taxon>
        <taxon>Xajduovirus XAJ2</taxon>
    </lineage>
</organism>
<dbReference type="EMBL" id="KU197014">
    <property type="protein sequence ID" value="AMW36182.1"/>
    <property type="molecule type" value="Genomic_DNA"/>
</dbReference>
<reference evidence="1 2" key="1">
    <citation type="submission" date="2015-11" db="EMBL/GenBank/DDBJ databases">
        <title>Bacteriophages of Xanthomonas arboricola pv. juglandis: Characterization of two phages.</title>
        <authorList>
            <person name="Domotor D."/>
            <person name="Frank T."/>
            <person name="Rakhely G."/>
            <person name="Doffkay Z."/>
            <person name="Schneider G."/>
            <person name="Kovacs T."/>
        </authorList>
    </citation>
    <scope>NUCLEOTIDE SEQUENCE [LARGE SCALE GENOMIC DNA]</scope>
</reference>
<keyword evidence="2" id="KW-1185">Reference proteome</keyword>
<protein>
    <submittedName>
        <fullName evidence="1">Uncharacterized protein</fullName>
    </submittedName>
</protein>
<name>A0A1I9L2J5_9CAUD</name>
<proteinExistence type="predicted"/>
<dbReference type="Proteomes" id="UP000225190">
    <property type="component" value="Segment"/>
</dbReference>
<sequence>MKIECEEDQDDYLELDKYNKTLKVYICEVGNTTRIVLDKAKALQLSTALMHWFNTGEVLP</sequence>
<accession>A0A1I9L2J5</accession>
<evidence type="ECO:0000313" key="2">
    <source>
        <dbReference type="Proteomes" id="UP000225190"/>
    </source>
</evidence>